<name>A0A0K2W1F8_MESPL</name>
<organism evidence="6 7">
    <name type="scientific">Mesorhizobium plurifarium</name>
    <dbReference type="NCBI Taxonomy" id="69974"/>
    <lineage>
        <taxon>Bacteria</taxon>
        <taxon>Pseudomonadati</taxon>
        <taxon>Pseudomonadota</taxon>
        <taxon>Alphaproteobacteria</taxon>
        <taxon>Hyphomicrobiales</taxon>
        <taxon>Phyllobacteriaceae</taxon>
        <taxon>Mesorhizobium</taxon>
    </lineage>
</organism>
<gene>
    <name evidence="6" type="ORF">MPL1032_240291</name>
</gene>
<sequence>MRIRKFIMGLLTAAFFALPAVAVAEHFDDGQNLTTLKSLKGKKVAFVPLSMGIDLTQAWAAALKKDAEQFGYQLIIRDPSWDVAAGAQAVTQLIAEKPDVLVLHPLDMTAYSKLVDRANAQGIAVVQVNLKSLNTGDAYVGVDWFDLLSSEIDIAAKYCGAGTGQSGKIALLIGTPTTPTVTIGLQGVKDALTRYPELKVVATQSGDWDASKAKDITATILKQNEDLCAVVGFWDSQDMGAAAAIAEAGKTGKVKLITDGGSRKEAACDRIEDGTFDAYVGYNAKEQGRDLALAVRSLLQNPPEKPGSKPFGFYSTLTTITKENVTPTSCWTQQ</sequence>
<dbReference type="CDD" id="cd01536">
    <property type="entry name" value="PBP1_ABC_sugar_binding-like"/>
    <property type="match status" value="1"/>
</dbReference>
<evidence type="ECO:0000256" key="4">
    <source>
        <dbReference type="SAM" id="SignalP"/>
    </source>
</evidence>
<dbReference type="Gene3D" id="3.40.50.2300">
    <property type="match status" value="2"/>
</dbReference>
<protein>
    <submittedName>
        <fullName evidence="6">ABC transporter substrate-binding protein</fullName>
    </submittedName>
</protein>
<dbReference type="SUPFAM" id="SSF53822">
    <property type="entry name" value="Periplasmic binding protein-like I"/>
    <property type="match status" value="1"/>
</dbReference>
<dbReference type="GO" id="GO:0030313">
    <property type="term" value="C:cell envelope"/>
    <property type="evidence" value="ECO:0007669"/>
    <property type="project" value="UniProtKB-SubCell"/>
</dbReference>
<reference evidence="7" key="1">
    <citation type="submission" date="2014-08" db="EMBL/GenBank/DDBJ databases">
        <authorList>
            <person name="Edwards T."/>
        </authorList>
    </citation>
    <scope>NUCLEOTIDE SEQUENCE [LARGE SCALE GENOMIC DNA]</scope>
</reference>
<accession>A0A0K2W1F8</accession>
<comment type="similarity">
    <text evidence="2">Belongs to the bacterial solute-binding protein 2 family.</text>
</comment>
<evidence type="ECO:0000256" key="1">
    <source>
        <dbReference type="ARBA" id="ARBA00004196"/>
    </source>
</evidence>
<feature type="signal peptide" evidence="4">
    <location>
        <begin position="1"/>
        <end position="24"/>
    </location>
</feature>
<comment type="subcellular location">
    <subcellularLocation>
        <location evidence="1">Cell envelope</location>
    </subcellularLocation>
</comment>
<proteinExistence type="inferred from homology"/>
<dbReference type="InterPro" id="IPR028082">
    <property type="entry name" value="Peripla_BP_I"/>
</dbReference>
<evidence type="ECO:0000313" key="7">
    <source>
        <dbReference type="Proteomes" id="UP000182888"/>
    </source>
</evidence>
<dbReference type="GO" id="GO:0030246">
    <property type="term" value="F:carbohydrate binding"/>
    <property type="evidence" value="ECO:0007669"/>
    <property type="project" value="UniProtKB-ARBA"/>
</dbReference>
<dbReference type="EMBL" id="CCND01000017">
    <property type="protein sequence ID" value="CDX58857.1"/>
    <property type="molecule type" value="Genomic_DNA"/>
</dbReference>
<evidence type="ECO:0000256" key="3">
    <source>
        <dbReference type="ARBA" id="ARBA00022729"/>
    </source>
</evidence>
<dbReference type="InterPro" id="IPR025997">
    <property type="entry name" value="SBP_2_dom"/>
</dbReference>
<dbReference type="Pfam" id="PF13407">
    <property type="entry name" value="Peripla_BP_4"/>
    <property type="match status" value="1"/>
</dbReference>
<dbReference type="PANTHER" id="PTHR46847">
    <property type="entry name" value="D-ALLOSE-BINDING PERIPLASMIC PROTEIN-RELATED"/>
    <property type="match status" value="1"/>
</dbReference>
<keyword evidence="3 4" id="KW-0732">Signal</keyword>
<evidence type="ECO:0000256" key="2">
    <source>
        <dbReference type="ARBA" id="ARBA00007639"/>
    </source>
</evidence>
<evidence type="ECO:0000259" key="5">
    <source>
        <dbReference type="Pfam" id="PF13407"/>
    </source>
</evidence>
<dbReference type="Proteomes" id="UP000182888">
    <property type="component" value="Unassembled WGS sequence"/>
</dbReference>
<feature type="domain" description="Periplasmic binding protein" evidence="5">
    <location>
        <begin position="44"/>
        <end position="300"/>
    </location>
</feature>
<dbReference type="AlphaFoldDB" id="A0A0K2W1F8"/>
<feature type="chain" id="PRO_5005490125" evidence="4">
    <location>
        <begin position="25"/>
        <end position="334"/>
    </location>
</feature>
<evidence type="ECO:0000313" key="6">
    <source>
        <dbReference type="EMBL" id="CDX58857.1"/>
    </source>
</evidence>
<dbReference type="PANTHER" id="PTHR46847:SF1">
    <property type="entry name" value="D-ALLOSE-BINDING PERIPLASMIC PROTEIN-RELATED"/>
    <property type="match status" value="1"/>
</dbReference>